<comment type="similarity">
    <text evidence="4">Belongs to the BamE family.</text>
</comment>
<name>A0AA48HQA7_9ALTE</name>
<keyword evidence="4" id="KW-0449">Lipoprotein</keyword>
<evidence type="ECO:0000313" key="6">
    <source>
        <dbReference type="EMBL" id="BDX06029.1"/>
    </source>
</evidence>
<feature type="domain" description="Outer membrane protein assembly factor BamE" evidence="5">
    <location>
        <begin position="32"/>
        <end position="103"/>
    </location>
</feature>
<evidence type="ECO:0000256" key="1">
    <source>
        <dbReference type="ARBA" id="ARBA00022729"/>
    </source>
</evidence>
<dbReference type="InterPro" id="IPR037873">
    <property type="entry name" value="BamE-like"/>
</dbReference>
<keyword evidence="1 4" id="KW-0732">Signal</keyword>
<dbReference type="PANTHER" id="PTHR37482">
    <property type="entry name" value="OUTER MEMBRANE PROTEIN ASSEMBLY FACTOR BAME"/>
    <property type="match status" value="1"/>
</dbReference>
<dbReference type="GO" id="GO:0030674">
    <property type="term" value="F:protein-macromolecule adaptor activity"/>
    <property type="evidence" value="ECO:0007669"/>
    <property type="project" value="TreeGrafter"/>
</dbReference>
<accession>A0AA48HQA7</accession>
<organism evidence="6 7">
    <name type="scientific">Planctobacterium marinum</name>
    <dbReference type="NCBI Taxonomy" id="1631968"/>
    <lineage>
        <taxon>Bacteria</taxon>
        <taxon>Pseudomonadati</taxon>
        <taxon>Pseudomonadota</taxon>
        <taxon>Gammaproteobacteria</taxon>
        <taxon>Alteromonadales</taxon>
        <taxon>Alteromonadaceae</taxon>
        <taxon>Planctobacterium</taxon>
    </lineage>
</organism>
<dbReference type="Proteomes" id="UP001333710">
    <property type="component" value="Chromosome"/>
</dbReference>
<dbReference type="GO" id="GO:1990063">
    <property type="term" value="C:Bam protein complex"/>
    <property type="evidence" value="ECO:0007669"/>
    <property type="project" value="TreeGrafter"/>
</dbReference>
<dbReference type="Pfam" id="PF04355">
    <property type="entry name" value="BamE"/>
    <property type="match status" value="1"/>
</dbReference>
<keyword evidence="3 4" id="KW-0998">Cell outer membrane</keyword>
<comment type="function">
    <text evidence="4">Part of the outer membrane protein assembly complex, which is involved in assembly and insertion of beta-barrel proteins into the outer membrane.</text>
</comment>
<gene>
    <name evidence="4 6" type="primary">bamE</name>
    <name evidence="6" type="ORF">MACH26_15500</name>
</gene>
<dbReference type="Gene3D" id="3.30.1450.10">
    <property type="match status" value="1"/>
</dbReference>
<keyword evidence="2 4" id="KW-0472">Membrane</keyword>
<sequence>MKSKLKLIVALVLATSIAGCSSWIYRIDVGQGNYVIQDDVDKLRIGMTKEQVHFVLGEPVLRDSFDENIYYYVYKLKRGMSSRGEDFRKDLILHFDGDKLTKMSGDFEQPEEFNTPLDI</sequence>
<evidence type="ECO:0000313" key="7">
    <source>
        <dbReference type="Proteomes" id="UP001333710"/>
    </source>
</evidence>
<dbReference type="InterPro" id="IPR007450">
    <property type="entry name" value="BamE_dom"/>
</dbReference>
<comment type="subcellular location">
    <subcellularLocation>
        <location evidence="4">Cell outer membrane</location>
        <topology evidence="4">Lipid-anchor</topology>
    </subcellularLocation>
</comment>
<evidence type="ECO:0000259" key="5">
    <source>
        <dbReference type="Pfam" id="PF04355"/>
    </source>
</evidence>
<dbReference type="KEGG" id="pmaw:MACH26_15500"/>
<proteinExistence type="inferred from homology"/>
<dbReference type="HAMAP" id="MF_00925">
    <property type="entry name" value="OM_assembly_BamE"/>
    <property type="match status" value="1"/>
</dbReference>
<protein>
    <recommendedName>
        <fullName evidence="4">Outer membrane protein assembly factor BamE</fullName>
    </recommendedName>
</protein>
<comment type="subunit">
    <text evidence="4">Part of the Bam complex.</text>
</comment>
<dbReference type="AlphaFoldDB" id="A0AA48HQA7"/>
<dbReference type="EMBL" id="AP027272">
    <property type="protein sequence ID" value="BDX06029.1"/>
    <property type="molecule type" value="Genomic_DNA"/>
</dbReference>
<evidence type="ECO:0000256" key="4">
    <source>
        <dbReference type="HAMAP-Rule" id="MF_00925"/>
    </source>
</evidence>
<dbReference type="RefSeq" id="WP_338292059.1">
    <property type="nucleotide sequence ID" value="NZ_AP027272.1"/>
</dbReference>
<keyword evidence="7" id="KW-1185">Reference proteome</keyword>
<evidence type="ECO:0000256" key="3">
    <source>
        <dbReference type="ARBA" id="ARBA00023237"/>
    </source>
</evidence>
<dbReference type="InterPro" id="IPR026592">
    <property type="entry name" value="BamE"/>
</dbReference>
<dbReference type="PROSITE" id="PS51257">
    <property type="entry name" value="PROKAR_LIPOPROTEIN"/>
    <property type="match status" value="1"/>
</dbReference>
<evidence type="ECO:0000256" key="2">
    <source>
        <dbReference type="ARBA" id="ARBA00023136"/>
    </source>
</evidence>
<dbReference type="GO" id="GO:0051205">
    <property type="term" value="P:protein insertion into membrane"/>
    <property type="evidence" value="ECO:0007669"/>
    <property type="project" value="UniProtKB-UniRule"/>
</dbReference>
<dbReference type="PANTHER" id="PTHR37482:SF1">
    <property type="entry name" value="OUTER MEMBRANE PROTEIN ASSEMBLY FACTOR BAME"/>
    <property type="match status" value="1"/>
</dbReference>
<keyword evidence="4" id="KW-0564">Palmitate</keyword>
<dbReference type="GO" id="GO:0043165">
    <property type="term" value="P:Gram-negative-bacterium-type cell outer membrane assembly"/>
    <property type="evidence" value="ECO:0007669"/>
    <property type="project" value="UniProtKB-UniRule"/>
</dbReference>
<reference evidence="6" key="1">
    <citation type="submission" date="2023-01" db="EMBL/GenBank/DDBJ databases">
        <title>Complete genome sequence of Planctobacterium marinum strain Dej080120_11.</title>
        <authorList>
            <person name="Ueki S."/>
            <person name="Maruyama F."/>
        </authorList>
    </citation>
    <scope>NUCLEOTIDE SEQUENCE</scope>
    <source>
        <strain evidence="6">Dej080120_11</strain>
    </source>
</reference>